<dbReference type="CDD" id="cd05259">
    <property type="entry name" value="PCBER_SDR_a"/>
    <property type="match status" value="1"/>
</dbReference>
<keyword evidence="2" id="KW-0560">Oxidoreductase</keyword>
<proteinExistence type="predicted"/>
<dbReference type="InterPro" id="IPR051609">
    <property type="entry name" value="NmrA/Isoflavone_reductase-like"/>
</dbReference>
<dbReference type="EMBL" id="CAMGZC010000571">
    <property type="protein sequence ID" value="CAI0648557.1"/>
    <property type="molecule type" value="Genomic_DNA"/>
</dbReference>
<comment type="caution">
    <text evidence="4">The sequence shown here is derived from an EMBL/GenBank/DDBJ whole genome shotgun (WGS) entry which is preliminary data.</text>
</comment>
<evidence type="ECO:0000313" key="5">
    <source>
        <dbReference type="Proteomes" id="UP001152533"/>
    </source>
</evidence>
<dbReference type="InterPro" id="IPR008030">
    <property type="entry name" value="NmrA-like"/>
</dbReference>
<organism evidence="4 5">
    <name type="scientific">Colletotrichum noveboracense</name>
    <dbReference type="NCBI Taxonomy" id="2664923"/>
    <lineage>
        <taxon>Eukaryota</taxon>
        <taxon>Fungi</taxon>
        <taxon>Dikarya</taxon>
        <taxon>Ascomycota</taxon>
        <taxon>Pezizomycotina</taxon>
        <taxon>Sordariomycetes</taxon>
        <taxon>Hypocreomycetidae</taxon>
        <taxon>Glomerellales</taxon>
        <taxon>Glomerellaceae</taxon>
        <taxon>Colletotrichum</taxon>
        <taxon>Colletotrichum gloeosporioides species complex</taxon>
    </lineage>
</organism>
<dbReference type="Gene3D" id="3.40.50.720">
    <property type="entry name" value="NAD(P)-binding Rossmann-like Domain"/>
    <property type="match status" value="1"/>
</dbReference>
<evidence type="ECO:0000313" key="4">
    <source>
        <dbReference type="EMBL" id="CAI0648557.1"/>
    </source>
</evidence>
<gene>
    <name evidence="4" type="ORF">CGXH109_LOCUS76924</name>
</gene>
<keyword evidence="5" id="KW-1185">Reference proteome</keyword>
<sequence>MSYTRIALSGATGNLGGPILKVLLDAGFRVTALTRNGGNLSRLPVHSSLEIIEVDINSVESLLPALAGIDVVISCLATLAIGGQKPLIDAAVSAGVKVFIPAEFGMDSTNSLCAQLPVCAPKVAVQDYLLKMSRETPAFTFTAIANGLFLDWGLENGLIVDLKDHKAILYNGGDVTFSATTLADVAMAVLGVIRNRPQTANRVVFIHSALVTQKQLIGYAKDVDGIVWSTSVKDTEELRRECLAELAKGSDADVDAAMLGFCFCGSLTLDYGCDFSSKLDNNLLGVKGMSDDELHSMVVDYLGKLYSYGVNT</sequence>
<protein>
    <recommendedName>
        <fullName evidence="3">NmrA-like domain-containing protein</fullName>
    </recommendedName>
</protein>
<keyword evidence="1" id="KW-0521">NADP</keyword>
<dbReference type="SUPFAM" id="SSF51735">
    <property type="entry name" value="NAD(P)-binding Rossmann-fold domains"/>
    <property type="match status" value="1"/>
</dbReference>
<dbReference type="InterPro" id="IPR045312">
    <property type="entry name" value="PCBER-like"/>
</dbReference>
<dbReference type="InterPro" id="IPR036291">
    <property type="entry name" value="NAD(P)-bd_dom_sf"/>
</dbReference>
<accession>A0A9W4RVK1</accession>
<dbReference type="GO" id="GO:0016491">
    <property type="term" value="F:oxidoreductase activity"/>
    <property type="evidence" value="ECO:0007669"/>
    <property type="project" value="UniProtKB-KW"/>
</dbReference>
<dbReference type="AlphaFoldDB" id="A0A9W4RVK1"/>
<reference evidence="4" key="1">
    <citation type="submission" date="2022-08" db="EMBL/GenBank/DDBJ databases">
        <authorList>
            <person name="Giroux E."/>
            <person name="Giroux E."/>
        </authorList>
    </citation>
    <scope>NUCLEOTIDE SEQUENCE</scope>
    <source>
        <strain evidence="4">H1091258</strain>
    </source>
</reference>
<dbReference type="PANTHER" id="PTHR47706">
    <property type="entry name" value="NMRA-LIKE FAMILY PROTEIN"/>
    <property type="match status" value="1"/>
</dbReference>
<dbReference type="Pfam" id="PF05368">
    <property type="entry name" value="NmrA"/>
    <property type="match status" value="1"/>
</dbReference>
<evidence type="ECO:0000256" key="1">
    <source>
        <dbReference type="ARBA" id="ARBA00022857"/>
    </source>
</evidence>
<dbReference type="PANTHER" id="PTHR47706:SF1">
    <property type="entry name" value="CIPA-LIKE, PUTATIVE (AFU_ORTHOLOGUE AFUA_1G12460)-RELATED"/>
    <property type="match status" value="1"/>
</dbReference>
<dbReference type="Proteomes" id="UP001152533">
    <property type="component" value="Unassembled WGS sequence"/>
</dbReference>
<name>A0A9W4RVK1_9PEZI</name>
<evidence type="ECO:0000256" key="2">
    <source>
        <dbReference type="ARBA" id="ARBA00023002"/>
    </source>
</evidence>
<feature type="domain" description="NmrA-like" evidence="3">
    <location>
        <begin position="5"/>
        <end position="149"/>
    </location>
</feature>
<dbReference type="OrthoDB" id="9974981at2759"/>
<evidence type="ECO:0000259" key="3">
    <source>
        <dbReference type="Pfam" id="PF05368"/>
    </source>
</evidence>